<dbReference type="PANTHER" id="PTHR11390:SF21">
    <property type="entry name" value="DNA TOPOISOMERASE 3-ALPHA"/>
    <property type="match status" value="1"/>
</dbReference>
<reference evidence="3 4" key="1">
    <citation type="submission" date="2017-12" db="EMBL/GenBank/DDBJ databases">
        <title>Phylogenetic diversity of female urinary microbiome.</title>
        <authorList>
            <person name="Thomas-White K."/>
            <person name="Wolfe A.J."/>
        </authorList>
    </citation>
    <scope>NUCLEOTIDE SEQUENCE [LARGE SCALE GENOMIC DNA]</scope>
    <source>
        <strain evidence="3 4">UMB0844</strain>
    </source>
</reference>
<evidence type="ECO:0000313" key="4">
    <source>
        <dbReference type="Proteomes" id="UP000234775"/>
    </source>
</evidence>
<dbReference type="PROSITE" id="PS52039">
    <property type="entry name" value="TOPO_IA_2"/>
    <property type="match status" value="1"/>
</dbReference>
<dbReference type="GO" id="GO:0006310">
    <property type="term" value="P:DNA recombination"/>
    <property type="evidence" value="ECO:0007669"/>
    <property type="project" value="TreeGrafter"/>
</dbReference>
<dbReference type="Pfam" id="PF01131">
    <property type="entry name" value="Topoisom_bac"/>
    <property type="match status" value="1"/>
</dbReference>
<dbReference type="InterPro" id="IPR013824">
    <property type="entry name" value="Topo_IA_cen_sub1"/>
</dbReference>
<dbReference type="GO" id="GO:0006265">
    <property type="term" value="P:DNA topological change"/>
    <property type="evidence" value="ECO:0007669"/>
    <property type="project" value="InterPro"/>
</dbReference>
<evidence type="ECO:0000256" key="1">
    <source>
        <dbReference type="ARBA" id="ARBA00023235"/>
    </source>
</evidence>
<proteinExistence type="predicted"/>
<dbReference type="AlphaFoldDB" id="A0A2I1K757"/>
<dbReference type="GO" id="GO:0043597">
    <property type="term" value="C:cytoplasmic replication fork"/>
    <property type="evidence" value="ECO:0007669"/>
    <property type="project" value="TreeGrafter"/>
</dbReference>
<organism evidence="3 4">
    <name type="scientific">Aerococcus christensenii</name>
    <dbReference type="NCBI Taxonomy" id="87541"/>
    <lineage>
        <taxon>Bacteria</taxon>
        <taxon>Bacillati</taxon>
        <taxon>Bacillota</taxon>
        <taxon>Bacilli</taxon>
        <taxon>Lactobacillales</taxon>
        <taxon>Aerococcaceae</taxon>
        <taxon>Aerococcus</taxon>
    </lineage>
</organism>
<evidence type="ECO:0000313" key="3">
    <source>
        <dbReference type="EMBL" id="PKY91464.1"/>
    </source>
</evidence>
<dbReference type="InterPro" id="IPR000380">
    <property type="entry name" value="Topo_IA"/>
</dbReference>
<dbReference type="Proteomes" id="UP000234775">
    <property type="component" value="Unassembled WGS sequence"/>
</dbReference>
<gene>
    <name evidence="3" type="ORF">CYJ27_05205</name>
</gene>
<dbReference type="SUPFAM" id="SSF56712">
    <property type="entry name" value="Prokaryotic type I DNA topoisomerase"/>
    <property type="match status" value="1"/>
</dbReference>
<keyword evidence="1" id="KW-0413">Isomerase</keyword>
<protein>
    <recommendedName>
        <fullName evidence="2">Topo IA-type catalytic domain-containing protein</fullName>
    </recommendedName>
</protein>
<dbReference type="EMBL" id="PKGZ01000003">
    <property type="protein sequence ID" value="PKY91464.1"/>
    <property type="molecule type" value="Genomic_DNA"/>
</dbReference>
<dbReference type="GO" id="GO:0003917">
    <property type="term" value="F:DNA topoisomerase type I (single strand cut, ATP-independent) activity"/>
    <property type="evidence" value="ECO:0007669"/>
    <property type="project" value="InterPro"/>
</dbReference>
<name>A0A2I1K757_9LACT</name>
<dbReference type="GO" id="GO:0003677">
    <property type="term" value="F:DNA binding"/>
    <property type="evidence" value="ECO:0007669"/>
    <property type="project" value="InterPro"/>
</dbReference>
<sequence length="224" mass="25374">MKHLKKAKLAQQITEAKLVSENGLMAKLNLGTPATRAEIIETLKAREYIKNDGKTKLIPTDRGLFLYEYTKNLLIGSPEMTAKWETYLKGIGEGQAKAAPFVDRIKKSIPSIFNQLDQEVPQINPSQFSGIAVDKVLNIGAYQVKDKGKLYEVRGDNEEFVIWKTFSGYSLKLSDIEELLTNGKTSTKSLSLAKIKRSFKLSFNSMKIRNFSFTMKINNEYHQK</sequence>
<dbReference type="InterPro" id="IPR013497">
    <property type="entry name" value="Topo_IA_cen"/>
</dbReference>
<accession>A0A2I1K757</accession>
<evidence type="ECO:0000259" key="2">
    <source>
        <dbReference type="PROSITE" id="PS52039"/>
    </source>
</evidence>
<feature type="domain" description="Topo IA-type catalytic" evidence="2">
    <location>
        <begin position="1"/>
        <end position="113"/>
    </location>
</feature>
<dbReference type="GO" id="GO:0006281">
    <property type="term" value="P:DNA repair"/>
    <property type="evidence" value="ECO:0007669"/>
    <property type="project" value="TreeGrafter"/>
</dbReference>
<comment type="caution">
    <text evidence="3">The sequence shown here is derived from an EMBL/GenBank/DDBJ whole genome shotgun (WGS) entry which is preliminary data.</text>
</comment>
<dbReference type="Gene3D" id="1.10.460.10">
    <property type="entry name" value="Topoisomerase I, domain 2"/>
    <property type="match status" value="1"/>
</dbReference>
<keyword evidence="4" id="KW-1185">Reference proteome</keyword>
<dbReference type="InterPro" id="IPR023405">
    <property type="entry name" value="Topo_IA_core_domain"/>
</dbReference>
<dbReference type="PANTHER" id="PTHR11390">
    <property type="entry name" value="PROKARYOTIC DNA TOPOISOMERASE"/>
    <property type="match status" value="1"/>
</dbReference>